<dbReference type="Pfam" id="PF14009">
    <property type="entry name" value="PADRE"/>
    <property type="match status" value="1"/>
</dbReference>
<dbReference type="EMBL" id="JACEFO010001756">
    <property type="protein sequence ID" value="KAF8708765.1"/>
    <property type="molecule type" value="Genomic_DNA"/>
</dbReference>
<sequence>MSRDDGGSISQQPSCTTVPLGKSVRRALRAAMGIPKPKKRKDGEPKPKKKKKKKPPPAGKDKDGSSTPELMWMSLSKEEAAARKESVVRVVLSSGVVEVYPGVVLACTVIRKHPPGLCLALPDVFRNPHGALLRPLEPLFPGQKFLLIPWSTVEKLKQRIPESSIGAFADDDDDAGDGEEEDTTTGSDDEPTSSTETEVSEDHSIGGAGEEEEEAAAVGDGVSSSFMPACSARDYFEARDRWSACRFRRLVEQGIAVEPSTEDDDQPAADLHRNKGDIDKAHKKGKTTKKKKGKKGPHRKTMKRGERRPAAATPPAGLLRGFAMLRRTWEPSLPSVEEEENVVVSPIQSPARRPPEEEGANARGQ</sequence>
<dbReference type="AlphaFoldDB" id="A0A835BSB9"/>
<dbReference type="OrthoDB" id="1923394at2759"/>
<evidence type="ECO:0000256" key="1">
    <source>
        <dbReference type="SAM" id="MobiDB-lite"/>
    </source>
</evidence>
<feature type="region of interest" description="Disordered" evidence="1">
    <location>
        <begin position="1"/>
        <end position="69"/>
    </location>
</feature>
<dbReference type="Gramene" id="Dexi9A01G0001360.1">
    <property type="protein sequence ID" value="Dexi9A01G0001360.1:cds"/>
    <property type="gene ID" value="Dexi9A01G0001360"/>
</dbReference>
<feature type="compositionally biased region" description="Basic and acidic residues" evidence="1">
    <location>
        <begin position="270"/>
        <end position="280"/>
    </location>
</feature>
<name>A0A835BSB9_9POAL</name>
<protein>
    <submittedName>
        <fullName evidence="2">Uncharacterized protein</fullName>
    </submittedName>
</protein>
<accession>A0A835BSB9</accession>
<feature type="compositionally biased region" description="Acidic residues" evidence="1">
    <location>
        <begin position="169"/>
        <end position="191"/>
    </location>
</feature>
<gene>
    <name evidence="2" type="ORF">HU200_030152</name>
</gene>
<dbReference type="Proteomes" id="UP000636709">
    <property type="component" value="Unassembled WGS sequence"/>
</dbReference>
<dbReference type="InterPro" id="IPR025322">
    <property type="entry name" value="PADRE_dom"/>
</dbReference>
<feature type="compositionally biased region" description="Polar residues" evidence="1">
    <location>
        <begin position="8"/>
        <end position="17"/>
    </location>
</feature>
<organism evidence="2 3">
    <name type="scientific">Digitaria exilis</name>
    <dbReference type="NCBI Taxonomy" id="1010633"/>
    <lineage>
        <taxon>Eukaryota</taxon>
        <taxon>Viridiplantae</taxon>
        <taxon>Streptophyta</taxon>
        <taxon>Embryophyta</taxon>
        <taxon>Tracheophyta</taxon>
        <taxon>Spermatophyta</taxon>
        <taxon>Magnoliopsida</taxon>
        <taxon>Liliopsida</taxon>
        <taxon>Poales</taxon>
        <taxon>Poaceae</taxon>
        <taxon>PACMAD clade</taxon>
        <taxon>Panicoideae</taxon>
        <taxon>Panicodae</taxon>
        <taxon>Paniceae</taxon>
        <taxon>Anthephorinae</taxon>
        <taxon>Digitaria</taxon>
    </lineage>
</organism>
<proteinExistence type="predicted"/>
<dbReference type="PANTHER" id="PTHR33052">
    <property type="entry name" value="DUF4228 DOMAIN PROTEIN-RELATED"/>
    <property type="match status" value="1"/>
</dbReference>
<feature type="region of interest" description="Disordered" evidence="1">
    <location>
        <begin position="164"/>
        <end position="224"/>
    </location>
</feature>
<feature type="region of interest" description="Disordered" evidence="1">
    <location>
        <begin position="332"/>
        <end position="365"/>
    </location>
</feature>
<evidence type="ECO:0000313" key="3">
    <source>
        <dbReference type="Proteomes" id="UP000636709"/>
    </source>
</evidence>
<feature type="region of interest" description="Disordered" evidence="1">
    <location>
        <begin position="258"/>
        <end position="319"/>
    </location>
</feature>
<evidence type="ECO:0000313" key="2">
    <source>
        <dbReference type="EMBL" id="KAF8708765.1"/>
    </source>
</evidence>
<feature type="compositionally biased region" description="Basic residues" evidence="1">
    <location>
        <begin position="281"/>
        <end position="302"/>
    </location>
</feature>
<reference evidence="2" key="1">
    <citation type="submission" date="2020-07" db="EMBL/GenBank/DDBJ databases">
        <title>Genome sequence and genetic diversity analysis of an under-domesticated orphan crop, white fonio (Digitaria exilis).</title>
        <authorList>
            <person name="Bennetzen J.L."/>
            <person name="Chen S."/>
            <person name="Ma X."/>
            <person name="Wang X."/>
            <person name="Yssel A.E.J."/>
            <person name="Chaluvadi S.R."/>
            <person name="Johnson M."/>
            <person name="Gangashetty P."/>
            <person name="Hamidou F."/>
            <person name="Sanogo M.D."/>
            <person name="Zwaenepoel A."/>
            <person name="Wallace J."/>
            <person name="Van De Peer Y."/>
            <person name="Van Deynze A."/>
        </authorList>
    </citation>
    <scope>NUCLEOTIDE SEQUENCE</scope>
    <source>
        <tissue evidence="2">Leaves</tissue>
    </source>
</reference>
<comment type="caution">
    <text evidence="2">The sequence shown here is derived from an EMBL/GenBank/DDBJ whole genome shotgun (WGS) entry which is preliminary data.</text>
</comment>
<keyword evidence="3" id="KW-1185">Reference proteome</keyword>